<name>A0A1A7WJ96_9TELE</name>
<organism evidence="2">
    <name type="scientific">Iconisemion striatum</name>
    <dbReference type="NCBI Taxonomy" id="60296"/>
    <lineage>
        <taxon>Eukaryota</taxon>
        <taxon>Metazoa</taxon>
        <taxon>Chordata</taxon>
        <taxon>Craniata</taxon>
        <taxon>Vertebrata</taxon>
        <taxon>Euteleostomi</taxon>
        <taxon>Actinopterygii</taxon>
        <taxon>Neopterygii</taxon>
        <taxon>Teleostei</taxon>
        <taxon>Neoteleostei</taxon>
        <taxon>Acanthomorphata</taxon>
        <taxon>Ovalentaria</taxon>
        <taxon>Atherinomorphae</taxon>
        <taxon>Cyprinodontiformes</taxon>
        <taxon>Nothobranchiidae</taxon>
        <taxon>Iconisemion</taxon>
    </lineage>
</organism>
<feature type="non-terminal residue" evidence="2">
    <location>
        <position position="125"/>
    </location>
</feature>
<keyword evidence="1" id="KW-0472">Membrane</keyword>
<proteinExistence type="predicted"/>
<evidence type="ECO:0000313" key="2">
    <source>
        <dbReference type="EMBL" id="SBP05666.1"/>
    </source>
</evidence>
<protein>
    <recommendedName>
        <fullName evidence="3">DUF4218 domain-containing protein</fullName>
    </recommendedName>
</protein>
<dbReference type="PANTHER" id="PTHR46579:SF1">
    <property type="entry name" value="F5_8 TYPE C DOMAIN-CONTAINING PROTEIN"/>
    <property type="match status" value="1"/>
</dbReference>
<keyword evidence="1" id="KW-1133">Transmembrane helix</keyword>
<gene>
    <name evidence="2" type="primary">Nfu_g_1_017411</name>
</gene>
<dbReference type="AlphaFoldDB" id="A0A1A7WJ96"/>
<reference evidence="2" key="2">
    <citation type="submission" date="2016-06" db="EMBL/GenBank/DDBJ databases">
        <title>The genome of a short-lived fish provides insights into sex chromosome evolution and the genetic control of aging.</title>
        <authorList>
            <person name="Reichwald K."/>
            <person name="Felder M."/>
            <person name="Petzold A."/>
            <person name="Koch P."/>
            <person name="Groth M."/>
            <person name="Platzer M."/>
        </authorList>
    </citation>
    <scope>NUCLEOTIDE SEQUENCE</scope>
    <source>
        <tissue evidence="2">Brain</tissue>
    </source>
</reference>
<keyword evidence="1" id="KW-0812">Transmembrane</keyword>
<evidence type="ECO:0008006" key="3">
    <source>
        <dbReference type="Google" id="ProtNLM"/>
    </source>
</evidence>
<sequence length="125" mass="14945">DQQLLQIKPPCNITRVPRSFQQRKFWKASEWQNWLLFYSIFVLKGILPLAFHQHWLILVTFMFLLCKDTVTSEGLKRCEKLVIEFVKQFEKLYGKENVSFNVHLCLHLPDCEKLGTFVGTFRVYF</sequence>
<feature type="transmembrane region" description="Helical" evidence="1">
    <location>
        <begin position="35"/>
        <end position="66"/>
    </location>
</feature>
<dbReference type="PANTHER" id="PTHR46579">
    <property type="entry name" value="F5/8 TYPE C DOMAIN-CONTAINING PROTEIN-RELATED"/>
    <property type="match status" value="1"/>
</dbReference>
<feature type="non-terminal residue" evidence="2">
    <location>
        <position position="1"/>
    </location>
</feature>
<evidence type="ECO:0000256" key="1">
    <source>
        <dbReference type="SAM" id="Phobius"/>
    </source>
</evidence>
<reference evidence="2" key="1">
    <citation type="submission" date="2016-05" db="EMBL/GenBank/DDBJ databases">
        <authorList>
            <person name="Lavstsen T."/>
            <person name="Jespersen J.S."/>
        </authorList>
    </citation>
    <scope>NUCLEOTIDE SEQUENCE</scope>
    <source>
        <tissue evidence="2">Brain</tissue>
    </source>
</reference>
<accession>A0A1A7WJ96</accession>
<dbReference type="EMBL" id="HADW01004266">
    <property type="protein sequence ID" value="SBP05666.1"/>
    <property type="molecule type" value="Transcribed_RNA"/>
</dbReference>